<name>A0A951PFT1_9CYAN</name>
<dbReference type="NCBIfam" id="TIGR00765">
    <property type="entry name" value="yihY_not_rbn"/>
    <property type="match status" value="1"/>
</dbReference>
<feature type="transmembrane region" description="Helical" evidence="6">
    <location>
        <begin position="151"/>
        <end position="174"/>
    </location>
</feature>
<dbReference type="Proteomes" id="UP000707356">
    <property type="component" value="Unassembled WGS sequence"/>
</dbReference>
<protein>
    <submittedName>
        <fullName evidence="7">YihY/virulence factor BrkB family protein</fullName>
    </submittedName>
</protein>
<dbReference type="PANTHER" id="PTHR30213:SF1">
    <property type="entry name" value="INNER MEMBRANE PROTEIN YHJD"/>
    <property type="match status" value="1"/>
</dbReference>
<organism evidence="7 8">
    <name type="scientific">Pegethrix bostrychoides GSE-TBD4-15B</name>
    <dbReference type="NCBI Taxonomy" id="2839662"/>
    <lineage>
        <taxon>Bacteria</taxon>
        <taxon>Bacillati</taxon>
        <taxon>Cyanobacteriota</taxon>
        <taxon>Cyanophyceae</taxon>
        <taxon>Oculatellales</taxon>
        <taxon>Oculatellaceae</taxon>
        <taxon>Pegethrix</taxon>
    </lineage>
</organism>
<evidence type="ECO:0000256" key="6">
    <source>
        <dbReference type="SAM" id="Phobius"/>
    </source>
</evidence>
<evidence type="ECO:0000256" key="2">
    <source>
        <dbReference type="ARBA" id="ARBA00022475"/>
    </source>
</evidence>
<keyword evidence="3 6" id="KW-0812">Transmembrane</keyword>
<dbReference type="EMBL" id="JAHHHV010000084">
    <property type="protein sequence ID" value="MBW4468108.1"/>
    <property type="molecule type" value="Genomic_DNA"/>
</dbReference>
<feature type="transmembrane region" description="Helical" evidence="6">
    <location>
        <begin position="37"/>
        <end position="60"/>
    </location>
</feature>
<keyword evidence="5 6" id="KW-0472">Membrane</keyword>
<sequence length="317" mass="34614">MLQYIRSTLLPSKPAQLFVQAGLKWDQDNCPGMAASLAYFSLFSLFPILLVILSVVGAFIGPETEAFQAILTAIERFLPPEVHDLIKATITSLNENSVGAGVIGFGLLLWAASAVFTILRSSVNKIWQSPSRVSEVGSLPRMLLFFLANRLFAFMLVLGIALLLLASLISSIVIKTILKLVGTFQETFAYIQVDELQLSRGLQASSSFLILAIAACILFKILPAVYVGWRDVWLGALLTAFLLVGLQQLVSNSVISIGSHFLSYGVIGSVMILMLWIFLTCQIFLFGCVLSYVYAQLFGSRRHQNPAATADSDRPVA</sequence>
<evidence type="ECO:0000256" key="1">
    <source>
        <dbReference type="ARBA" id="ARBA00004651"/>
    </source>
</evidence>
<keyword evidence="2" id="KW-1003">Cell membrane</keyword>
<dbReference type="InterPro" id="IPR017039">
    <property type="entry name" value="Virul_fac_BrkB"/>
</dbReference>
<comment type="subcellular location">
    <subcellularLocation>
        <location evidence="1">Cell membrane</location>
        <topology evidence="1">Multi-pass membrane protein</topology>
    </subcellularLocation>
</comment>
<dbReference type="Pfam" id="PF03631">
    <property type="entry name" value="Virul_fac_BrkB"/>
    <property type="match status" value="1"/>
</dbReference>
<comment type="caution">
    <text evidence="7">The sequence shown here is derived from an EMBL/GenBank/DDBJ whole genome shotgun (WGS) entry which is preliminary data.</text>
</comment>
<keyword evidence="4 6" id="KW-1133">Transmembrane helix</keyword>
<reference evidence="7" key="1">
    <citation type="submission" date="2021-05" db="EMBL/GenBank/DDBJ databases">
        <authorList>
            <person name="Pietrasiak N."/>
            <person name="Ward R."/>
            <person name="Stajich J.E."/>
            <person name="Kurbessoian T."/>
        </authorList>
    </citation>
    <scope>NUCLEOTIDE SEQUENCE</scope>
    <source>
        <strain evidence="7">GSE-TBD4-15B</strain>
    </source>
</reference>
<evidence type="ECO:0000313" key="7">
    <source>
        <dbReference type="EMBL" id="MBW4468108.1"/>
    </source>
</evidence>
<dbReference type="GO" id="GO:0005886">
    <property type="term" value="C:plasma membrane"/>
    <property type="evidence" value="ECO:0007669"/>
    <property type="project" value="UniProtKB-SubCell"/>
</dbReference>
<reference evidence="7" key="2">
    <citation type="journal article" date="2022" name="Microbiol. Resour. Announc.">
        <title>Metagenome Sequencing to Explore Phylogenomics of Terrestrial Cyanobacteria.</title>
        <authorList>
            <person name="Ward R.D."/>
            <person name="Stajich J.E."/>
            <person name="Johansen J.R."/>
            <person name="Huntemann M."/>
            <person name="Clum A."/>
            <person name="Foster B."/>
            <person name="Foster B."/>
            <person name="Roux S."/>
            <person name="Palaniappan K."/>
            <person name="Varghese N."/>
            <person name="Mukherjee S."/>
            <person name="Reddy T.B.K."/>
            <person name="Daum C."/>
            <person name="Copeland A."/>
            <person name="Chen I.A."/>
            <person name="Ivanova N.N."/>
            <person name="Kyrpides N.C."/>
            <person name="Shapiro N."/>
            <person name="Eloe-Fadrosh E.A."/>
            <person name="Pietrasiak N."/>
        </authorList>
    </citation>
    <scope>NUCLEOTIDE SEQUENCE</scope>
    <source>
        <strain evidence="7">GSE-TBD4-15B</strain>
    </source>
</reference>
<accession>A0A951PFT1</accession>
<dbReference type="AlphaFoldDB" id="A0A951PFT1"/>
<proteinExistence type="predicted"/>
<gene>
    <name evidence="7" type="ORF">KME07_22000</name>
</gene>
<feature type="transmembrane region" description="Helical" evidence="6">
    <location>
        <begin position="232"/>
        <end position="250"/>
    </location>
</feature>
<dbReference type="PANTHER" id="PTHR30213">
    <property type="entry name" value="INNER MEMBRANE PROTEIN YHJD"/>
    <property type="match status" value="1"/>
</dbReference>
<feature type="transmembrane region" description="Helical" evidence="6">
    <location>
        <begin position="204"/>
        <end position="225"/>
    </location>
</feature>
<feature type="transmembrane region" description="Helical" evidence="6">
    <location>
        <begin position="98"/>
        <end position="119"/>
    </location>
</feature>
<evidence type="ECO:0000256" key="5">
    <source>
        <dbReference type="ARBA" id="ARBA00023136"/>
    </source>
</evidence>
<evidence type="ECO:0000256" key="3">
    <source>
        <dbReference type="ARBA" id="ARBA00022692"/>
    </source>
</evidence>
<evidence type="ECO:0000313" key="8">
    <source>
        <dbReference type="Proteomes" id="UP000707356"/>
    </source>
</evidence>
<evidence type="ECO:0000256" key="4">
    <source>
        <dbReference type="ARBA" id="ARBA00022989"/>
    </source>
</evidence>
<dbReference type="PIRSF" id="PIRSF035875">
    <property type="entry name" value="RNase_BN"/>
    <property type="match status" value="1"/>
</dbReference>
<feature type="transmembrane region" description="Helical" evidence="6">
    <location>
        <begin position="262"/>
        <end position="295"/>
    </location>
</feature>